<organism evidence="4 5">
    <name type="scientific">Phyllosticta capitalensis</name>
    <dbReference type="NCBI Taxonomy" id="121624"/>
    <lineage>
        <taxon>Eukaryota</taxon>
        <taxon>Fungi</taxon>
        <taxon>Dikarya</taxon>
        <taxon>Ascomycota</taxon>
        <taxon>Pezizomycotina</taxon>
        <taxon>Dothideomycetes</taxon>
        <taxon>Dothideomycetes incertae sedis</taxon>
        <taxon>Botryosphaeriales</taxon>
        <taxon>Phyllostictaceae</taxon>
        <taxon>Phyllosticta</taxon>
    </lineage>
</organism>
<dbReference type="InterPro" id="IPR007751">
    <property type="entry name" value="DUF676_lipase-like"/>
</dbReference>
<dbReference type="InterPro" id="IPR029058">
    <property type="entry name" value="AB_hydrolase_fold"/>
</dbReference>
<reference evidence="4 5" key="1">
    <citation type="submission" date="2024-04" db="EMBL/GenBank/DDBJ databases">
        <title>Phyllosticta paracitricarpa is synonymous to the EU quarantine fungus P. citricarpa based on phylogenomic analyses.</title>
        <authorList>
            <consortium name="Lawrence Berkeley National Laboratory"/>
            <person name="Van Ingen-Buijs V.A."/>
            <person name="Van Westerhoven A.C."/>
            <person name="Haridas S."/>
            <person name="Skiadas P."/>
            <person name="Martin F."/>
            <person name="Groenewald J.Z."/>
            <person name="Crous P.W."/>
            <person name="Seidl M.F."/>
        </authorList>
    </citation>
    <scope>NUCLEOTIDE SEQUENCE [LARGE SCALE GENOMIC DNA]</scope>
    <source>
        <strain evidence="4 5">CBS 123374</strain>
    </source>
</reference>
<dbReference type="Pfam" id="PF05057">
    <property type="entry name" value="DUF676"/>
    <property type="match status" value="1"/>
</dbReference>
<dbReference type="EMBL" id="JBBWRZ010000007">
    <property type="protein sequence ID" value="KAK8232350.1"/>
    <property type="molecule type" value="Genomic_DNA"/>
</dbReference>
<evidence type="ECO:0000256" key="1">
    <source>
        <dbReference type="ARBA" id="ARBA00007920"/>
    </source>
</evidence>
<accession>A0ABR1YL50</accession>
<feature type="region of interest" description="Disordered" evidence="2">
    <location>
        <begin position="391"/>
        <end position="422"/>
    </location>
</feature>
<dbReference type="PANTHER" id="PTHR47842">
    <property type="entry name" value="EXPRESSED PROTEIN"/>
    <property type="match status" value="1"/>
</dbReference>
<evidence type="ECO:0000256" key="2">
    <source>
        <dbReference type="SAM" id="MobiDB-lite"/>
    </source>
</evidence>
<evidence type="ECO:0000313" key="4">
    <source>
        <dbReference type="EMBL" id="KAK8232350.1"/>
    </source>
</evidence>
<comment type="caution">
    <text evidence="4">The sequence shown here is derived from an EMBL/GenBank/DDBJ whole genome shotgun (WGS) entry which is preliminary data.</text>
</comment>
<gene>
    <name evidence="4" type="ORF">HDK90DRAFT_555217</name>
</gene>
<evidence type="ECO:0000313" key="5">
    <source>
        <dbReference type="Proteomes" id="UP001492380"/>
    </source>
</evidence>
<protein>
    <recommendedName>
        <fullName evidence="3">DUF676 domain-containing protein</fullName>
    </recommendedName>
</protein>
<feature type="compositionally biased region" description="Polar residues" evidence="2">
    <location>
        <begin position="391"/>
        <end position="400"/>
    </location>
</feature>
<feature type="domain" description="DUF676" evidence="3">
    <location>
        <begin position="2"/>
        <end position="149"/>
    </location>
</feature>
<keyword evidence="5" id="KW-1185">Reference proteome</keyword>
<evidence type="ECO:0000259" key="3">
    <source>
        <dbReference type="Pfam" id="PF05057"/>
    </source>
</evidence>
<sequence length="440" mass="47023">MKKTLLLVFIHGFKGGDDTFGKFPQHLRAVVSNARPKIAVEVATYPKYETRGDLRECVSRFREWLQNQVIDLEVANGTPSPTVDPSVRVVLCGHSMGGIVAAETVLSITNDQPIQNDTSESDPSVSSSTLMFPYIQGILAFDTPYLGIAPGVVAHGAEGQWNAASAAYSAYTSMASTFGMGKKPPPDPGAIEASKMLPAAGTAAAASAAAASDDPNRDTAKVPGWQKWGKVAMFAGAAGAVAAAGGAAWMNREQISEGWQFVGSHLEFVGCLARGEELKKRVASVAGLCESHSLGFANLYTQLAVDTQGKATQWAAGVVGDRRTFCVVPKSEIKKHFIPVVNEKATAETTAHMAMFDPKSHPGYYGMGELAKELIVDWTSNAWYEEATGYATTTPRGSSSKADDQPVDDDVELVEKPDVDQTDYEDLTESILKYRNKASS</sequence>
<proteinExistence type="inferred from homology"/>
<dbReference type="Gene3D" id="3.40.50.1820">
    <property type="entry name" value="alpha/beta hydrolase"/>
    <property type="match status" value="1"/>
</dbReference>
<name>A0ABR1YL50_9PEZI</name>
<comment type="similarity">
    <text evidence="1">Belongs to the putative lipase ROG1 family.</text>
</comment>
<dbReference type="Proteomes" id="UP001492380">
    <property type="component" value="Unassembled WGS sequence"/>
</dbReference>
<dbReference type="PANTHER" id="PTHR47842:SF1">
    <property type="entry name" value="DUF676 DOMAIN-CONTAINING PROTEIN"/>
    <property type="match status" value="1"/>
</dbReference>
<dbReference type="SUPFAM" id="SSF53474">
    <property type="entry name" value="alpha/beta-Hydrolases"/>
    <property type="match status" value="1"/>
</dbReference>